<organism evidence="12 13">
    <name type="scientific">Colletotrichum simmondsii</name>
    <dbReference type="NCBI Taxonomy" id="703756"/>
    <lineage>
        <taxon>Eukaryota</taxon>
        <taxon>Fungi</taxon>
        <taxon>Dikarya</taxon>
        <taxon>Ascomycota</taxon>
        <taxon>Pezizomycotina</taxon>
        <taxon>Sordariomycetes</taxon>
        <taxon>Hypocreomycetidae</taxon>
        <taxon>Glomerellales</taxon>
        <taxon>Glomerellaceae</taxon>
        <taxon>Colletotrichum</taxon>
        <taxon>Colletotrichum acutatum species complex</taxon>
    </lineage>
</organism>
<dbReference type="GO" id="GO:0005739">
    <property type="term" value="C:mitochondrion"/>
    <property type="evidence" value="ECO:0007669"/>
    <property type="project" value="TreeGrafter"/>
</dbReference>
<dbReference type="Pfam" id="PF14833">
    <property type="entry name" value="NAD_binding_11"/>
    <property type="match status" value="1"/>
</dbReference>
<dbReference type="FunFam" id="1.10.1040.10:FF:000006">
    <property type="entry name" value="3-hydroxyisobutyrate dehydrogenase"/>
    <property type="match status" value="1"/>
</dbReference>
<comment type="pathway">
    <text evidence="1">Amino-acid degradation; L-valine degradation.</text>
</comment>
<dbReference type="Gene3D" id="3.40.50.720">
    <property type="entry name" value="NAD(P)-binding Rossmann-like Domain"/>
    <property type="match status" value="1"/>
</dbReference>
<dbReference type="GO" id="GO:0050661">
    <property type="term" value="F:NADP binding"/>
    <property type="evidence" value="ECO:0007669"/>
    <property type="project" value="InterPro"/>
</dbReference>
<dbReference type="InterPro" id="IPR036866">
    <property type="entry name" value="RibonucZ/Hydroxyglut_hydro"/>
</dbReference>
<comment type="catalytic activity">
    <reaction evidence="7">
        <text>3-hydroxy-2-methylpropanoate + NAD(+) = 2-methyl-3-oxopropanoate + NADH + H(+)</text>
        <dbReference type="Rhea" id="RHEA:17681"/>
        <dbReference type="ChEBI" id="CHEBI:11805"/>
        <dbReference type="ChEBI" id="CHEBI:15378"/>
        <dbReference type="ChEBI" id="CHEBI:57540"/>
        <dbReference type="ChEBI" id="CHEBI:57700"/>
        <dbReference type="ChEBI" id="CHEBI:57945"/>
        <dbReference type="EC" id="1.1.1.31"/>
    </reaction>
</comment>
<evidence type="ECO:0000313" key="12">
    <source>
        <dbReference type="EMBL" id="KXH25214.1"/>
    </source>
</evidence>
<dbReference type="Pfam" id="PF03446">
    <property type="entry name" value="NAD_binding_2"/>
    <property type="match status" value="1"/>
</dbReference>
<dbReference type="InterPro" id="IPR036291">
    <property type="entry name" value="NAD(P)-bd_dom_sf"/>
</dbReference>
<dbReference type="InterPro" id="IPR013328">
    <property type="entry name" value="6PGD_dom2"/>
</dbReference>
<evidence type="ECO:0000259" key="9">
    <source>
        <dbReference type="Pfam" id="PF02627"/>
    </source>
</evidence>
<dbReference type="PROSITE" id="PS00895">
    <property type="entry name" value="3_HYDROXYISOBUT_DH"/>
    <property type="match status" value="1"/>
</dbReference>
<feature type="domain" description="6-phosphogluconate dehydrogenase NADP-binding" evidence="10">
    <location>
        <begin position="302"/>
        <end position="472"/>
    </location>
</feature>
<dbReference type="EC" id="1.1.1.31" evidence="3"/>
<evidence type="ECO:0000259" key="10">
    <source>
        <dbReference type="Pfam" id="PF03446"/>
    </source>
</evidence>
<gene>
    <name evidence="12" type="ORF">CSIM01_04158</name>
</gene>
<dbReference type="GO" id="GO:0008442">
    <property type="term" value="F:3-hydroxyisobutyrate dehydrogenase activity"/>
    <property type="evidence" value="ECO:0007669"/>
    <property type="project" value="UniProtKB-EC"/>
</dbReference>
<dbReference type="CDD" id="cd07730">
    <property type="entry name" value="metallo-hydrolase-like_MBL-fold"/>
    <property type="match status" value="1"/>
</dbReference>
<keyword evidence="5" id="KW-0560">Oxidoreductase</keyword>
<name>A0A135RNG5_9PEZI</name>
<reference evidence="12 13" key="1">
    <citation type="submission" date="2014-02" db="EMBL/GenBank/DDBJ databases">
        <title>The genome sequence of Colletotrichum simmondsii CBS122122.</title>
        <authorList>
            <person name="Baroncelli R."/>
            <person name="Thon M.R."/>
        </authorList>
    </citation>
    <scope>NUCLEOTIDE SEQUENCE [LARGE SCALE GENOMIC DNA]</scope>
    <source>
        <strain evidence="12 13">CBS122122</strain>
    </source>
</reference>
<dbReference type="GO" id="GO:0051287">
    <property type="term" value="F:NAD binding"/>
    <property type="evidence" value="ECO:0007669"/>
    <property type="project" value="InterPro"/>
</dbReference>
<keyword evidence="13" id="KW-1185">Reference proteome</keyword>
<protein>
    <recommendedName>
        <fullName evidence="3">3-hydroxyisobutyrate dehydrogenase</fullName>
        <ecNumber evidence="3">1.1.1.31</ecNumber>
    </recommendedName>
</protein>
<dbReference type="InterPro" id="IPR008927">
    <property type="entry name" value="6-PGluconate_DH-like_C_sf"/>
</dbReference>
<dbReference type="PANTHER" id="PTHR22981:SF81">
    <property type="entry name" value="DEHYDROGENASE, PUTATIVE-RELATED"/>
    <property type="match status" value="1"/>
</dbReference>
<feature type="region of interest" description="Disordered" evidence="8">
    <location>
        <begin position="712"/>
        <end position="738"/>
    </location>
</feature>
<dbReference type="InterPro" id="IPR006115">
    <property type="entry name" value="6PGDH_NADP-bd"/>
</dbReference>
<dbReference type="SUPFAM" id="SSF69118">
    <property type="entry name" value="AhpD-like"/>
    <property type="match status" value="1"/>
</dbReference>
<evidence type="ECO:0000256" key="3">
    <source>
        <dbReference type="ARBA" id="ARBA00012991"/>
    </source>
</evidence>
<evidence type="ECO:0000256" key="7">
    <source>
        <dbReference type="ARBA" id="ARBA00049197"/>
    </source>
</evidence>
<dbReference type="Proteomes" id="UP000070328">
    <property type="component" value="Unassembled WGS sequence"/>
</dbReference>
<feature type="compositionally biased region" description="Polar residues" evidence="8">
    <location>
        <begin position="728"/>
        <end position="738"/>
    </location>
</feature>
<dbReference type="GO" id="GO:0006574">
    <property type="term" value="P:L-valine catabolic process"/>
    <property type="evidence" value="ECO:0007669"/>
    <property type="project" value="TreeGrafter"/>
</dbReference>
<dbReference type="InterPro" id="IPR002204">
    <property type="entry name" value="3-OH-isobutyrate_DH-rel_CS"/>
</dbReference>
<dbReference type="Gene3D" id="1.20.1290.10">
    <property type="entry name" value="AhpD-like"/>
    <property type="match status" value="1"/>
</dbReference>
<dbReference type="EMBL" id="JFBX01000920">
    <property type="protein sequence ID" value="KXH25214.1"/>
    <property type="molecule type" value="Genomic_DNA"/>
</dbReference>
<dbReference type="GO" id="GO:0051920">
    <property type="term" value="F:peroxiredoxin activity"/>
    <property type="evidence" value="ECO:0007669"/>
    <property type="project" value="InterPro"/>
</dbReference>
<dbReference type="InterPro" id="IPR003779">
    <property type="entry name" value="CMD-like"/>
</dbReference>
<sequence length="888" mass="95872">MSELDGMAAALKDLESKARGEFQVSALRGGEFTLPKRFFVAGVAEDETSLVPSLSFLISQNLSEGGQRRILFDLGLRRDIEHYSTPIQNHTKNRQPMTLLPDVRQSLIEGGLDVAAIDEVILSHVHWDHIGTPSDFPNARFRVGQGSLKLLNQGMNGHMSHSNFQSDLFDGLRVEEITGPGEHGDAAGFTKRWKNLKGLRILDIGESDDGSLFAVDLPGHLPGHLGLLARVGPQSWVMLIGDACHDARLLTGEMQIAEWEDGEGRACCIHMNKREATDTLNSISTLREASEQSNLVLQPLSLGFIGLGAMGLPMASNLVAKVAKGSQTYVYDISETSMKELVDQAKDAVITGCKSPREVSQKADIVFTMLPEGSHVRTVYLDPDTGILGPELKSRLLIDCSTIDTETSQLVSHTIKSQFPSTFFCDAPVSGGTLGAEAATLTLMIGCSEKNPNWPEIRDLLSLIGKNIIACGGPGLGLTAKLCNNYCSALISLATSEAMNIGMRAGIDPRLLARVFSNSTAQSTICDKWNPVPGICPNAPASHGYQGGFKIQLMAKDFGLAVSMAEKVDAKLILGAVGLRAYKEASQDSKCRDLDSRTALLEKALSSLIQLSQCSNFTSSTAPNVSLIEYAQQTPSDTVAPFSLRATLLQPGPKSSKDMASSDLRCRFPTPVYEMTAREQDPAAIMRGAFGSPFRGDVGLCGERVHSDMGKLDPNLTRTFPGPRPLQRINSQTTTPRPISTENINMADKLAANTAKEAEAHKTLYDKGLKIRYEVAGTSYVDAALAGGSSDFARPMQELVTEACWGSVWARPGLERKQRSLLNIAMLCALNRAPELAAHVRGALNNGASEVEIRETLLQAAIYCGMPAGIEGFKVAEEVIVAWNEEKK</sequence>
<keyword evidence="4" id="KW-0101">Branched-chain amino acid catabolism</keyword>
<evidence type="ECO:0000259" key="11">
    <source>
        <dbReference type="Pfam" id="PF14833"/>
    </source>
</evidence>
<evidence type="ECO:0000256" key="2">
    <source>
        <dbReference type="ARBA" id="ARBA00006013"/>
    </source>
</evidence>
<dbReference type="SUPFAM" id="SSF56281">
    <property type="entry name" value="Metallo-hydrolase/oxidoreductase"/>
    <property type="match status" value="1"/>
</dbReference>
<dbReference type="Gene3D" id="1.10.1040.10">
    <property type="entry name" value="N-(1-d-carboxylethyl)-l-norvaline Dehydrogenase, domain 2"/>
    <property type="match status" value="1"/>
</dbReference>
<dbReference type="AlphaFoldDB" id="A0A135RNG5"/>
<evidence type="ECO:0000256" key="1">
    <source>
        <dbReference type="ARBA" id="ARBA00005109"/>
    </source>
</evidence>
<dbReference type="SUPFAM" id="SSF51735">
    <property type="entry name" value="NAD(P)-binding Rossmann-fold domains"/>
    <property type="match status" value="1"/>
</dbReference>
<feature type="domain" description="Carboxymuconolactone decarboxylase-like" evidence="9">
    <location>
        <begin position="796"/>
        <end position="878"/>
    </location>
</feature>
<evidence type="ECO:0000256" key="5">
    <source>
        <dbReference type="ARBA" id="ARBA00023002"/>
    </source>
</evidence>
<evidence type="ECO:0000256" key="8">
    <source>
        <dbReference type="SAM" id="MobiDB-lite"/>
    </source>
</evidence>
<accession>A0A135RNG5</accession>
<dbReference type="OrthoDB" id="21615at2759"/>
<dbReference type="PANTHER" id="PTHR22981">
    <property type="entry name" value="3-HYDROXYISOBUTYRATE DEHYDROGENASE-RELATED"/>
    <property type="match status" value="1"/>
</dbReference>
<dbReference type="InterPro" id="IPR029032">
    <property type="entry name" value="AhpD-like"/>
</dbReference>
<dbReference type="SUPFAM" id="SSF48179">
    <property type="entry name" value="6-phosphogluconate dehydrogenase C-terminal domain-like"/>
    <property type="match status" value="1"/>
</dbReference>
<feature type="domain" description="3-hydroxyisobutyrate dehydrogenase-like NAD-binding" evidence="11">
    <location>
        <begin position="475"/>
        <end position="595"/>
    </location>
</feature>
<comment type="similarity">
    <text evidence="2">Belongs to the HIBADH-related family. 3-hydroxyisobutyrate dehydrogenase subfamily.</text>
</comment>
<proteinExistence type="inferred from homology"/>
<evidence type="ECO:0000256" key="6">
    <source>
        <dbReference type="ARBA" id="ARBA00023027"/>
    </source>
</evidence>
<dbReference type="Pfam" id="PF02627">
    <property type="entry name" value="CMD"/>
    <property type="match status" value="1"/>
</dbReference>
<dbReference type="Gene3D" id="3.60.15.10">
    <property type="entry name" value="Ribonuclease Z/Hydroxyacylglutathione hydrolase-like"/>
    <property type="match status" value="1"/>
</dbReference>
<comment type="caution">
    <text evidence="12">The sequence shown here is derived from an EMBL/GenBank/DDBJ whole genome shotgun (WGS) entry which is preliminary data.</text>
</comment>
<evidence type="ECO:0000256" key="4">
    <source>
        <dbReference type="ARBA" id="ARBA00022456"/>
    </source>
</evidence>
<dbReference type="InterPro" id="IPR029154">
    <property type="entry name" value="HIBADH-like_NADP-bd"/>
</dbReference>
<evidence type="ECO:0000313" key="13">
    <source>
        <dbReference type="Proteomes" id="UP000070328"/>
    </source>
</evidence>
<keyword evidence="6" id="KW-0520">NAD</keyword>